<feature type="compositionally biased region" description="Pro residues" evidence="8">
    <location>
        <begin position="11"/>
        <end position="27"/>
    </location>
</feature>
<evidence type="ECO:0000256" key="5">
    <source>
        <dbReference type="ARBA" id="ARBA00023015"/>
    </source>
</evidence>
<evidence type="ECO:0000313" key="10">
    <source>
        <dbReference type="EMBL" id="RLN30444.1"/>
    </source>
</evidence>
<keyword evidence="2" id="KW-0677">Repeat</keyword>
<evidence type="ECO:0000256" key="4">
    <source>
        <dbReference type="ARBA" id="ARBA00022833"/>
    </source>
</evidence>
<keyword evidence="4" id="KW-0862">Zinc</keyword>
<dbReference type="Gene3D" id="3.30.160.60">
    <property type="entry name" value="Classic Zinc Finger"/>
    <property type="match status" value="1"/>
</dbReference>
<dbReference type="GO" id="GO:0008270">
    <property type="term" value="F:zinc ion binding"/>
    <property type="evidence" value="ECO:0007669"/>
    <property type="project" value="UniProtKB-KW"/>
</dbReference>
<dbReference type="STRING" id="4540.A0A3L6T4W8"/>
<feature type="region of interest" description="Disordered" evidence="8">
    <location>
        <begin position="444"/>
        <end position="473"/>
    </location>
</feature>
<keyword evidence="3 7" id="KW-0863">Zinc-finger</keyword>
<protein>
    <recommendedName>
        <fullName evidence="9">C2H2-type domain-containing protein</fullName>
    </recommendedName>
</protein>
<dbReference type="GO" id="GO:0005634">
    <property type="term" value="C:nucleus"/>
    <property type="evidence" value="ECO:0007669"/>
    <property type="project" value="TreeGrafter"/>
</dbReference>
<keyword evidence="5" id="KW-0805">Transcription regulation</keyword>
<feature type="domain" description="C2H2-type" evidence="9">
    <location>
        <begin position="179"/>
        <end position="206"/>
    </location>
</feature>
<organism evidence="10 11">
    <name type="scientific">Panicum miliaceum</name>
    <name type="common">Proso millet</name>
    <name type="synonym">Broomcorn millet</name>
    <dbReference type="NCBI Taxonomy" id="4540"/>
    <lineage>
        <taxon>Eukaryota</taxon>
        <taxon>Viridiplantae</taxon>
        <taxon>Streptophyta</taxon>
        <taxon>Embryophyta</taxon>
        <taxon>Tracheophyta</taxon>
        <taxon>Spermatophyta</taxon>
        <taxon>Magnoliopsida</taxon>
        <taxon>Liliopsida</taxon>
        <taxon>Poales</taxon>
        <taxon>Poaceae</taxon>
        <taxon>PACMAD clade</taxon>
        <taxon>Panicoideae</taxon>
        <taxon>Panicodae</taxon>
        <taxon>Paniceae</taxon>
        <taxon>Panicinae</taxon>
        <taxon>Panicum</taxon>
        <taxon>Panicum sect. Panicum</taxon>
    </lineage>
</organism>
<evidence type="ECO:0000259" key="9">
    <source>
        <dbReference type="PROSITE" id="PS50157"/>
    </source>
</evidence>
<dbReference type="Proteomes" id="UP000275267">
    <property type="component" value="Unassembled WGS sequence"/>
</dbReference>
<dbReference type="PANTHER" id="PTHR45988">
    <property type="entry name" value="C2H2 TYPE ZINC FINGER TRANSCRIPTION FACTOR FAMILY-RELATED"/>
    <property type="match status" value="1"/>
</dbReference>
<proteinExistence type="predicted"/>
<keyword evidence="6" id="KW-0804">Transcription</keyword>
<dbReference type="GO" id="GO:0003700">
    <property type="term" value="F:DNA-binding transcription factor activity"/>
    <property type="evidence" value="ECO:0007669"/>
    <property type="project" value="InterPro"/>
</dbReference>
<dbReference type="GO" id="GO:0000976">
    <property type="term" value="F:transcription cis-regulatory region binding"/>
    <property type="evidence" value="ECO:0007669"/>
    <property type="project" value="TreeGrafter"/>
</dbReference>
<evidence type="ECO:0000313" key="11">
    <source>
        <dbReference type="Proteomes" id="UP000275267"/>
    </source>
</evidence>
<dbReference type="InterPro" id="IPR013087">
    <property type="entry name" value="Znf_C2H2_type"/>
</dbReference>
<dbReference type="PROSITE" id="PS00028">
    <property type="entry name" value="ZINC_FINGER_C2H2_1"/>
    <property type="match status" value="1"/>
</dbReference>
<dbReference type="PROSITE" id="PS50157">
    <property type="entry name" value="ZINC_FINGER_C2H2_2"/>
    <property type="match status" value="1"/>
</dbReference>
<accession>A0A3L6T4W8</accession>
<dbReference type="InterPro" id="IPR044653">
    <property type="entry name" value="AZF1/2/3-like"/>
</dbReference>
<dbReference type="EMBL" id="PQIB02000003">
    <property type="protein sequence ID" value="RLN30444.1"/>
    <property type="molecule type" value="Genomic_DNA"/>
</dbReference>
<feature type="region of interest" description="Disordered" evidence="8">
    <location>
        <begin position="11"/>
        <end position="77"/>
    </location>
</feature>
<sequence length="473" mass="51878">MNLVMIAVYIPSPPPPPPPPITRPPRVPRGRSPTPTAKEVVVAAASRQGRPEGGRAGTCRRAPRNRRGAGSGGTRVPGLGFTAKPDCVTFVWLSLLMDIDEPRTPKLADMRSRGPHKHWCKVCTKNFPSGRALGGHMTCHRLAGMQPRSTPSPPVIVVDLPVSLLGSSDEKPSLTSLETKCLHCSKEFSTCQSLRGNMQMHSAKKVMTKPDEEPAGLMGVSANANGYHGHKVMLFSPVKRKRSKRGMPALDSEEMCAAATLLMLAEDSDKSSVYENCCKGDNNDNISTPNLLKEVNLNAFDRLSQPDEFLNNTRPKSDKNSAYEGFYDFSEKENNLNLAADVPKKMRSSPRGLIVSPAWLSAILENTSNGLESFECQAQVSPHNQSVSRSFGFRFSILMDINKPRTPKYKGQMILKDPSDDYPWLSLTLGPSERAVEEYMRMNKVEDDGGEQGVLKTPRIHLRSKGGDPCGPK</sequence>
<gene>
    <name evidence="10" type="ORF">C2845_PM05G03750</name>
</gene>
<comment type="caution">
    <text evidence="10">The sequence shown here is derived from an EMBL/GenBank/DDBJ whole genome shotgun (WGS) entry which is preliminary data.</text>
</comment>
<dbReference type="AlphaFoldDB" id="A0A3L6T4W8"/>
<evidence type="ECO:0000256" key="3">
    <source>
        <dbReference type="ARBA" id="ARBA00022771"/>
    </source>
</evidence>
<dbReference type="PANTHER" id="PTHR45988:SF18">
    <property type="entry name" value="C2H2-TYPE ZINC FINGER FAMILY PROTEIN"/>
    <property type="match status" value="1"/>
</dbReference>
<evidence type="ECO:0000256" key="8">
    <source>
        <dbReference type="SAM" id="MobiDB-lite"/>
    </source>
</evidence>
<reference evidence="11" key="1">
    <citation type="journal article" date="2019" name="Nat. Commun.">
        <title>The genome of broomcorn millet.</title>
        <authorList>
            <person name="Zou C."/>
            <person name="Miki D."/>
            <person name="Li D."/>
            <person name="Tang Q."/>
            <person name="Xiao L."/>
            <person name="Rajput S."/>
            <person name="Deng P."/>
            <person name="Jia W."/>
            <person name="Huang R."/>
            <person name="Zhang M."/>
            <person name="Sun Y."/>
            <person name="Hu J."/>
            <person name="Fu X."/>
            <person name="Schnable P.S."/>
            <person name="Li F."/>
            <person name="Zhang H."/>
            <person name="Feng B."/>
            <person name="Zhu X."/>
            <person name="Liu R."/>
            <person name="Schnable J.C."/>
            <person name="Zhu J.-K."/>
            <person name="Zhang H."/>
        </authorList>
    </citation>
    <scope>NUCLEOTIDE SEQUENCE [LARGE SCALE GENOMIC DNA]</scope>
</reference>
<name>A0A3L6T4W8_PANMI</name>
<evidence type="ECO:0000256" key="6">
    <source>
        <dbReference type="ARBA" id="ARBA00023163"/>
    </source>
</evidence>
<dbReference type="Pfam" id="PF13912">
    <property type="entry name" value="zf-C2H2_6"/>
    <property type="match status" value="1"/>
</dbReference>
<dbReference type="OrthoDB" id="8922241at2759"/>
<evidence type="ECO:0000256" key="7">
    <source>
        <dbReference type="PROSITE-ProRule" id="PRU00042"/>
    </source>
</evidence>
<keyword evidence="11" id="KW-1185">Reference proteome</keyword>
<keyword evidence="1" id="KW-0479">Metal-binding</keyword>
<evidence type="ECO:0000256" key="1">
    <source>
        <dbReference type="ARBA" id="ARBA00022723"/>
    </source>
</evidence>
<evidence type="ECO:0000256" key="2">
    <source>
        <dbReference type="ARBA" id="ARBA00022737"/>
    </source>
</evidence>